<keyword evidence="1" id="KW-0472">Membrane</keyword>
<dbReference type="Proteomes" id="UP000481033">
    <property type="component" value="Unassembled WGS sequence"/>
</dbReference>
<evidence type="ECO:0000313" key="3">
    <source>
        <dbReference type="Proteomes" id="UP000481033"/>
    </source>
</evidence>
<evidence type="ECO:0000256" key="1">
    <source>
        <dbReference type="SAM" id="Phobius"/>
    </source>
</evidence>
<comment type="caution">
    <text evidence="2">The sequence shown here is derived from an EMBL/GenBank/DDBJ whole genome shotgun (WGS) entry which is preliminary data.</text>
</comment>
<proteinExistence type="predicted"/>
<name>A0A6M0RII7_9CYAN</name>
<protein>
    <submittedName>
        <fullName evidence="2">Uncharacterized protein</fullName>
    </submittedName>
</protein>
<dbReference type="AlphaFoldDB" id="A0A6M0RII7"/>
<feature type="transmembrane region" description="Helical" evidence="1">
    <location>
        <begin position="73"/>
        <end position="93"/>
    </location>
</feature>
<keyword evidence="1" id="KW-1133">Transmembrane helix</keyword>
<sequence>MWPLAFGGTFIQTLALAGPEALSSLKGFRIIVCRSLTCLGTALSVVALAVAVGFGGTNNIDDIRFGPMGMTLFFVNLGVLVLTAVCSLLIAHVGDRLLAGMGRIRCSLALLSVCLLGLFIGGAFGLAIAS</sequence>
<organism evidence="2 3">
    <name type="scientific">Adonisia turfae CCMR0081</name>
    <dbReference type="NCBI Taxonomy" id="2292702"/>
    <lineage>
        <taxon>Bacteria</taxon>
        <taxon>Bacillati</taxon>
        <taxon>Cyanobacteriota</taxon>
        <taxon>Adonisia</taxon>
        <taxon>Adonisia turfae</taxon>
    </lineage>
</organism>
<feature type="transmembrane region" description="Helical" evidence="1">
    <location>
        <begin position="108"/>
        <end position="129"/>
    </location>
</feature>
<keyword evidence="3" id="KW-1185">Reference proteome</keyword>
<gene>
    <name evidence="2" type="ORF">DXZ20_07120</name>
</gene>
<dbReference type="EMBL" id="QXHD01000004">
    <property type="protein sequence ID" value="NEZ55451.1"/>
    <property type="molecule type" value="Genomic_DNA"/>
</dbReference>
<keyword evidence="1" id="KW-0812">Transmembrane</keyword>
<reference evidence="2 3" key="1">
    <citation type="journal article" date="2020" name="Microb. Ecol.">
        <title>Ecogenomics of the Marine Benthic Filamentous Cyanobacterium Adonisia.</title>
        <authorList>
            <person name="Walter J.M."/>
            <person name="Coutinho F.H."/>
            <person name="Leomil L."/>
            <person name="Hargreaves P.I."/>
            <person name="Campeao M.E."/>
            <person name="Vieira V.V."/>
            <person name="Silva B.S."/>
            <person name="Fistarol G.O."/>
            <person name="Salomon P.S."/>
            <person name="Sawabe T."/>
            <person name="Mino S."/>
            <person name="Hosokawa M."/>
            <person name="Miyashita H."/>
            <person name="Maruyama F."/>
            <person name="van Verk M.C."/>
            <person name="Dutilh B.E."/>
            <person name="Thompson C.C."/>
            <person name="Thompson F.L."/>
        </authorList>
    </citation>
    <scope>NUCLEOTIDE SEQUENCE [LARGE SCALE GENOMIC DNA]</scope>
    <source>
        <strain evidence="2 3">CCMR0081</strain>
    </source>
</reference>
<accession>A0A6M0RII7</accession>
<feature type="transmembrane region" description="Helical" evidence="1">
    <location>
        <begin position="27"/>
        <end position="52"/>
    </location>
</feature>
<evidence type="ECO:0000313" key="2">
    <source>
        <dbReference type="EMBL" id="NEZ55451.1"/>
    </source>
</evidence>